<dbReference type="AlphaFoldDB" id="A0AAX2ZGV6"/>
<name>A0AAX2ZGV6_9FIRM</name>
<organism evidence="1 2">
    <name type="scientific">Terrisporobacter hibernicus</name>
    <dbReference type="NCBI Taxonomy" id="2813371"/>
    <lineage>
        <taxon>Bacteria</taxon>
        <taxon>Bacillati</taxon>
        <taxon>Bacillota</taxon>
        <taxon>Clostridia</taxon>
        <taxon>Peptostreptococcales</taxon>
        <taxon>Peptostreptococcaceae</taxon>
        <taxon>Terrisporobacter</taxon>
    </lineage>
</organism>
<proteinExistence type="predicted"/>
<gene>
    <name evidence="1" type="ORF">JW646_18375</name>
</gene>
<dbReference type="Proteomes" id="UP001198983">
    <property type="component" value="Chromosome"/>
</dbReference>
<sequence>MNNISCKLVKDPKEKVTTDNINEEMAKYCKEHSVTCNDLCGICATEYILKNYDVTRKDNK</sequence>
<evidence type="ECO:0000313" key="2">
    <source>
        <dbReference type="Proteomes" id="UP001198983"/>
    </source>
</evidence>
<reference evidence="1 2" key="1">
    <citation type="journal article" date="2023" name="Int. J. Syst. Evol. Microbiol.">
        <title>Terrisporobacter hibernicus sp. nov., isolated from bovine faeces in Northern Ireland.</title>
        <authorList>
            <person name="Mitchell M."/>
            <person name="Nguyen S.V."/>
            <person name="Connor M."/>
            <person name="Fairley D.J."/>
            <person name="Donoghue O."/>
            <person name="Marshall H."/>
            <person name="Koolman L."/>
            <person name="McMullan G."/>
            <person name="Schaffer K.E."/>
            <person name="McGrath J.W."/>
            <person name="Fanning S."/>
        </authorList>
    </citation>
    <scope>NUCLEOTIDE SEQUENCE [LARGE SCALE GENOMIC DNA]</scope>
    <source>
        <strain evidence="1 2">MCA3</strain>
    </source>
</reference>
<dbReference type="EMBL" id="CP081135">
    <property type="protein sequence ID" value="UEL47562.1"/>
    <property type="molecule type" value="Genomic_DNA"/>
</dbReference>
<dbReference type="KEGG" id="tem:JW646_18375"/>
<dbReference type="RefSeq" id="WP_228415936.1">
    <property type="nucleotide sequence ID" value="NZ_CP081135.1"/>
</dbReference>
<keyword evidence="2" id="KW-1185">Reference proteome</keyword>
<accession>A0AAX2ZGV6</accession>
<evidence type="ECO:0000313" key="1">
    <source>
        <dbReference type="EMBL" id="UEL47562.1"/>
    </source>
</evidence>
<protein>
    <submittedName>
        <fullName evidence="1">Uncharacterized protein</fullName>
    </submittedName>
</protein>